<dbReference type="OrthoDB" id="2015537at2759"/>
<dbReference type="InterPro" id="IPR015424">
    <property type="entry name" value="PyrdxlP-dep_Trfase"/>
</dbReference>
<evidence type="ECO:0000256" key="8">
    <source>
        <dbReference type="ARBA" id="ARBA00022898"/>
    </source>
</evidence>
<comment type="catalytic activity">
    <reaction evidence="11">
        <text>L-histidinol phosphate + 2-oxoglutarate = 3-(imidazol-4-yl)-2-oxopropyl phosphate + L-glutamate</text>
        <dbReference type="Rhea" id="RHEA:23744"/>
        <dbReference type="ChEBI" id="CHEBI:16810"/>
        <dbReference type="ChEBI" id="CHEBI:29985"/>
        <dbReference type="ChEBI" id="CHEBI:57766"/>
        <dbReference type="ChEBI" id="CHEBI:57980"/>
        <dbReference type="EC" id="2.6.1.9"/>
    </reaction>
</comment>
<evidence type="ECO:0000259" key="12">
    <source>
        <dbReference type="Pfam" id="PF00155"/>
    </source>
</evidence>
<evidence type="ECO:0000256" key="7">
    <source>
        <dbReference type="ARBA" id="ARBA00022679"/>
    </source>
</evidence>
<comment type="pathway">
    <text evidence="2">Amino-acid biosynthesis; L-histidine biosynthesis; L-histidine from 5-phospho-alpha-D-ribose 1-diphosphate: step 7/9.</text>
</comment>
<dbReference type="EC" id="2.6.1.9" evidence="4"/>
<evidence type="ECO:0000256" key="10">
    <source>
        <dbReference type="ARBA" id="ARBA00030262"/>
    </source>
</evidence>
<evidence type="ECO:0000256" key="9">
    <source>
        <dbReference type="ARBA" id="ARBA00023102"/>
    </source>
</evidence>
<evidence type="ECO:0000256" key="4">
    <source>
        <dbReference type="ARBA" id="ARBA00012748"/>
    </source>
</evidence>
<dbReference type="SUPFAM" id="SSF53383">
    <property type="entry name" value="PLP-dependent transferases"/>
    <property type="match status" value="1"/>
</dbReference>
<gene>
    <name evidence="13" type="ORF">PENVUL_c057G00316</name>
</gene>
<dbReference type="Gene3D" id="3.40.640.10">
    <property type="entry name" value="Type I PLP-dependent aspartate aminotransferase-like (Major domain)"/>
    <property type="match status" value="1"/>
</dbReference>
<dbReference type="AlphaFoldDB" id="A0A1V6RED5"/>
<evidence type="ECO:0000256" key="11">
    <source>
        <dbReference type="ARBA" id="ARBA00047481"/>
    </source>
</evidence>
<dbReference type="PROSITE" id="PS00599">
    <property type="entry name" value="AA_TRANSFER_CLASS_2"/>
    <property type="match status" value="1"/>
</dbReference>
<keyword evidence="8" id="KW-0663">Pyridoxal phosphate</keyword>
<evidence type="ECO:0000256" key="3">
    <source>
        <dbReference type="ARBA" id="ARBA00008392"/>
    </source>
</evidence>
<evidence type="ECO:0000256" key="2">
    <source>
        <dbReference type="ARBA" id="ARBA00005011"/>
    </source>
</evidence>
<dbReference type="InterPro" id="IPR015421">
    <property type="entry name" value="PyrdxlP-dep_Trfase_major"/>
</dbReference>
<evidence type="ECO:0000256" key="5">
    <source>
        <dbReference type="ARBA" id="ARBA00022576"/>
    </source>
</evidence>
<dbReference type="InterPro" id="IPR015422">
    <property type="entry name" value="PyrdxlP-dep_Trfase_small"/>
</dbReference>
<dbReference type="InterPro" id="IPR001917">
    <property type="entry name" value="Aminotrans_II_pyridoxalP_BS"/>
</dbReference>
<keyword evidence="7" id="KW-0808">Transferase</keyword>
<dbReference type="PANTHER" id="PTHR42885:SF2">
    <property type="entry name" value="HISTIDINOL-PHOSPHATE AMINOTRANSFERASE"/>
    <property type="match status" value="1"/>
</dbReference>
<evidence type="ECO:0000256" key="6">
    <source>
        <dbReference type="ARBA" id="ARBA00022605"/>
    </source>
</evidence>
<dbReference type="HAMAP" id="MF_01023">
    <property type="entry name" value="HisC_aminotrans_2"/>
    <property type="match status" value="1"/>
</dbReference>
<dbReference type="PANTHER" id="PTHR42885">
    <property type="entry name" value="HISTIDINOL-PHOSPHATE AMINOTRANSFERASE-RELATED"/>
    <property type="match status" value="1"/>
</dbReference>
<dbReference type="Proteomes" id="UP000191518">
    <property type="component" value="Unassembled WGS sequence"/>
</dbReference>
<dbReference type="InterPro" id="IPR004839">
    <property type="entry name" value="Aminotransferase_I/II_large"/>
</dbReference>
<evidence type="ECO:0000313" key="14">
    <source>
        <dbReference type="Proteomes" id="UP000191518"/>
    </source>
</evidence>
<comment type="similarity">
    <text evidence="3">Belongs to the class-II pyridoxal-phosphate-dependent aminotransferase family.</text>
</comment>
<dbReference type="GO" id="GO:0000105">
    <property type="term" value="P:L-histidine biosynthetic process"/>
    <property type="evidence" value="ECO:0007669"/>
    <property type="project" value="UniProtKB-KW"/>
</dbReference>
<keyword evidence="6" id="KW-0028">Amino-acid biosynthesis</keyword>
<dbReference type="InterPro" id="IPR005861">
    <property type="entry name" value="HisP_aminotrans"/>
</dbReference>
<keyword evidence="14" id="KW-1185">Reference proteome</keyword>
<dbReference type="CDD" id="cd00609">
    <property type="entry name" value="AAT_like"/>
    <property type="match status" value="1"/>
</dbReference>
<keyword evidence="9" id="KW-0368">Histidine biosynthesis</keyword>
<dbReference type="EMBL" id="MDYP01000057">
    <property type="protein sequence ID" value="OQE00141.1"/>
    <property type="molecule type" value="Genomic_DNA"/>
</dbReference>
<dbReference type="STRING" id="29845.A0A1V6RED5"/>
<dbReference type="Gene3D" id="3.90.1150.10">
    <property type="entry name" value="Aspartate Aminotransferase, domain 1"/>
    <property type="match status" value="1"/>
</dbReference>
<reference evidence="14" key="1">
    <citation type="journal article" date="2017" name="Nat. Microbiol.">
        <title>Global analysis of biosynthetic gene clusters reveals vast potential of secondary metabolite production in Penicillium species.</title>
        <authorList>
            <person name="Nielsen J.C."/>
            <person name="Grijseels S."/>
            <person name="Prigent S."/>
            <person name="Ji B."/>
            <person name="Dainat J."/>
            <person name="Nielsen K.F."/>
            <person name="Frisvad J.C."/>
            <person name="Workman M."/>
            <person name="Nielsen J."/>
        </authorList>
    </citation>
    <scope>NUCLEOTIDE SEQUENCE [LARGE SCALE GENOMIC DNA]</scope>
    <source>
        <strain evidence="14">IBT 29486</strain>
    </source>
</reference>
<dbReference type="GO" id="GO:0004400">
    <property type="term" value="F:histidinol-phosphate transaminase activity"/>
    <property type="evidence" value="ECO:0007669"/>
    <property type="project" value="UniProtKB-EC"/>
</dbReference>
<dbReference type="GO" id="GO:0030170">
    <property type="term" value="F:pyridoxal phosphate binding"/>
    <property type="evidence" value="ECO:0007669"/>
    <property type="project" value="InterPro"/>
</dbReference>
<evidence type="ECO:0000256" key="1">
    <source>
        <dbReference type="ARBA" id="ARBA00001933"/>
    </source>
</evidence>
<keyword evidence="5" id="KW-0032">Aminotransferase</keyword>
<sequence>MAPSPFNLATCARPNILALQPYRCARDDYKDDGTNVLLDANENAFGPGLALNSEGAVQSSQTGNATGASKPEIDFLGLNRYPDPHQIELKQLFCNLRNTHHHTPKTLLPEHMFCGVGSDEAIDALLRCFCVPGKDKILTCPPTYGMYSVSAQVNDVEIVKVPLDATNGFHLQPNKVNEALSADPSIKLAYICSPGNPTANLIRKEDIRKVLEHPTWNGIVVVDEAYIDFAPEGSSLAEWVTEWPNLVVMQTLSKAFGLAGIRLGVAYASVEVARLLNSLKAPYNISSPTSALASAALTAPNMAVMHSFRSQIIAQRERLLSELPAIPGVGQFLGGSDANFLLVEILDAEGRPSNVTALAAYEAMAEKRGVVVRFRGKELGCEGCLRITVGTEAEVTKFLQELRNVLGGLRAGAGIKSLRDEERREDTAAAVVG</sequence>
<organism evidence="13 14">
    <name type="scientific">Penicillium vulpinum</name>
    <dbReference type="NCBI Taxonomy" id="29845"/>
    <lineage>
        <taxon>Eukaryota</taxon>
        <taxon>Fungi</taxon>
        <taxon>Dikarya</taxon>
        <taxon>Ascomycota</taxon>
        <taxon>Pezizomycotina</taxon>
        <taxon>Eurotiomycetes</taxon>
        <taxon>Eurotiomycetidae</taxon>
        <taxon>Eurotiales</taxon>
        <taxon>Aspergillaceae</taxon>
        <taxon>Penicillium</taxon>
    </lineage>
</organism>
<name>A0A1V6RED5_9EURO</name>
<proteinExistence type="inferred from homology"/>
<comment type="caution">
    <text evidence="13">The sequence shown here is derived from an EMBL/GenBank/DDBJ whole genome shotgun (WGS) entry which is preliminary data.</text>
</comment>
<dbReference type="Pfam" id="PF00155">
    <property type="entry name" value="Aminotran_1_2"/>
    <property type="match status" value="1"/>
</dbReference>
<evidence type="ECO:0000313" key="13">
    <source>
        <dbReference type="EMBL" id="OQE00141.1"/>
    </source>
</evidence>
<accession>A0A1V6RED5</accession>
<dbReference type="NCBIfam" id="TIGR01141">
    <property type="entry name" value="hisC"/>
    <property type="match status" value="1"/>
</dbReference>
<protein>
    <recommendedName>
        <fullName evidence="4">histidinol-phosphate transaminase</fullName>
        <ecNumber evidence="4">2.6.1.9</ecNumber>
    </recommendedName>
    <alternativeName>
        <fullName evidence="10">Imidazole acetol-phosphate transaminase</fullName>
    </alternativeName>
</protein>
<feature type="domain" description="Aminotransferase class I/classII large" evidence="12">
    <location>
        <begin position="39"/>
        <end position="401"/>
    </location>
</feature>
<comment type="cofactor">
    <cofactor evidence="1">
        <name>pyridoxal 5'-phosphate</name>
        <dbReference type="ChEBI" id="CHEBI:597326"/>
    </cofactor>
</comment>